<gene>
    <name evidence="1" type="ORF">KKP3000_004317</name>
</gene>
<keyword evidence="2" id="KW-1185">Reference proteome</keyword>
<dbReference type="EMBL" id="JBDXSU010000007">
    <property type="protein sequence ID" value="MFB5190831.1"/>
    <property type="molecule type" value="Genomic_DNA"/>
</dbReference>
<proteinExistence type="predicted"/>
<name>A0ABV5AFI9_9BACL</name>
<evidence type="ECO:0000313" key="2">
    <source>
        <dbReference type="Proteomes" id="UP001579974"/>
    </source>
</evidence>
<organism evidence="1 2">
    <name type="scientific">Alicyclobacillus fastidiosus</name>
    <dbReference type="NCBI Taxonomy" id="392011"/>
    <lineage>
        <taxon>Bacteria</taxon>
        <taxon>Bacillati</taxon>
        <taxon>Bacillota</taxon>
        <taxon>Bacilli</taxon>
        <taxon>Bacillales</taxon>
        <taxon>Alicyclobacillaceae</taxon>
        <taxon>Alicyclobacillus</taxon>
    </lineage>
</organism>
<dbReference type="RefSeq" id="WP_275474402.1">
    <property type="nucleotide sequence ID" value="NZ_CP162940.1"/>
</dbReference>
<dbReference type="Proteomes" id="UP001579974">
    <property type="component" value="Unassembled WGS sequence"/>
</dbReference>
<reference evidence="1 2" key="1">
    <citation type="journal article" date="2024" name="Int. J. Mol. Sci.">
        <title>Exploration of Alicyclobacillus spp. Genome in Search of Antibiotic Resistance.</title>
        <authorList>
            <person name="Bucka-Kolendo J."/>
            <person name="Kiousi D.E."/>
            <person name="Dekowska A."/>
            <person name="Mikolajczuk-Szczyrba A."/>
            <person name="Karadedos D.M."/>
            <person name="Michael P."/>
            <person name="Galanis A."/>
            <person name="Sokolowska B."/>
        </authorList>
    </citation>
    <scope>NUCLEOTIDE SEQUENCE [LARGE SCALE GENOMIC DNA]</scope>
    <source>
        <strain evidence="1 2">KKP 3000</strain>
    </source>
</reference>
<protein>
    <submittedName>
        <fullName evidence="1">Uncharacterized protein</fullName>
    </submittedName>
</protein>
<sequence length="92" mass="9854">MTRRTSVDATPCFLPLFLLFGGIAGGRSAGARPYAAWPQRSPGSVAPGFNPYLGPQASPKGPKGPAYYSPWVMQHAPYTSPVAPGTQQQMWF</sequence>
<comment type="caution">
    <text evidence="1">The sequence shown here is derived from an EMBL/GenBank/DDBJ whole genome shotgun (WGS) entry which is preliminary data.</text>
</comment>
<accession>A0ABV5AFI9</accession>
<evidence type="ECO:0000313" key="1">
    <source>
        <dbReference type="EMBL" id="MFB5190831.1"/>
    </source>
</evidence>